<dbReference type="Gene3D" id="3.40.50.1000">
    <property type="entry name" value="HAD superfamily/HAD-like"/>
    <property type="match status" value="1"/>
</dbReference>
<name>A0A5M8F415_PSEVE</name>
<dbReference type="InterPro" id="IPR036412">
    <property type="entry name" value="HAD-like_sf"/>
</dbReference>
<proteinExistence type="predicted"/>
<dbReference type="AlphaFoldDB" id="A0A5M8F415"/>
<dbReference type="GO" id="GO:0000287">
    <property type="term" value="F:magnesium ion binding"/>
    <property type="evidence" value="ECO:0007669"/>
    <property type="project" value="UniProtKB-ARBA"/>
</dbReference>
<dbReference type="NCBIfam" id="TIGR00099">
    <property type="entry name" value="Cof-subfamily"/>
    <property type="match status" value="1"/>
</dbReference>
<dbReference type="SFLD" id="SFLDS00003">
    <property type="entry name" value="Haloacid_Dehalogenase"/>
    <property type="match status" value="1"/>
</dbReference>
<accession>A0A5M8F415</accession>
<dbReference type="InterPro" id="IPR023214">
    <property type="entry name" value="HAD_sf"/>
</dbReference>
<dbReference type="GO" id="GO:0005829">
    <property type="term" value="C:cytosol"/>
    <property type="evidence" value="ECO:0007669"/>
    <property type="project" value="TreeGrafter"/>
</dbReference>
<dbReference type="PANTHER" id="PTHR10000:SF8">
    <property type="entry name" value="HAD SUPERFAMILY HYDROLASE-LIKE, TYPE 3"/>
    <property type="match status" value="1"/>
</dbReference>
<protein>
    <submittedName>
        <fullName evidence="1">Cof-type HAD-IIB family hydrolase</fullName>
    </submittedName>
</protein>
<dbReference type="PROSITE" id="PS01229">
    <property type="entry name" value="COF_2"/>
    <property type="match status" value="1"/>
</dbReference>
<dbReference type="PANTHER" id="PTHR10000">
    <property type="entry name" value="PHOSPHOSERINE PHOSPHATASE"/>
    <property type="match status" value="1"/>
</dbReference>
<reference evidence="1 2" key="1">
    <citation type="submission" date="2019-09" db="EMBL/GenBank/DDBJ databases">
        <title>Genomic sequencing of 4 copper resistant soil isolates.</title>
        <authorList>
            <person name="Havryliuk O."/>
        </authorList>
    </citation>
    <scope>NUCLEOTIDE SEQUENCE [LARGE SCALE GENOMIC DNA]</scope>
    <source>
        <strain evidence="1 2">UKR4</strain>
    </source>
</reference>
<evidence type="ECO:0000313" key="2">
    <source>
        <dbReference type="Proteomes" id="UP000323909"/>
    </source>
</evidence>
<keyword evidence="1" id="KW-0378">Hydrolase</keyword>
<dbReference type="SFLD" id="SFLDG01140">
    <property type="entry name" value="C2.B:_Phosphomannomutase_and_P"/>
    <property type="match status" value="1"/>
</dbReference>
<sequence>MSDAAIHPVRFVLSDMDGTLLRPDHTPTQRTLDTVRALRAAGVLFSLASGRPPKAMLQMIEAFGIDVPVAGFNGGTLVNPDGTVLVAHYLPAEAALVTLALFSGVPDVEVWVFADGEWLRRDPSGPMVAVEAAGLGYGPRVVESFEPYLDRVDKIVAASRNAPLLVELEAQLQPKVQGLAQVSRSQPIYLDVTAMKANKGEALKTLAAHLGVPLEQTAVIGDGGNDPAMFQVAGLSIAMGQAEESVKRQANVVTGSNLEDGAAEAIERFILAAQSGRKVKPAVL</sequence>
<dbReference type="SUPFAM" id="SSF56784">
    <property type="entry name" value="HAD-like"/>
    <property type="match status" value="1"/>
</dbReference>
<dbReference type="RefSeq" id="WP_024075834.1">
    <property type="nucleotide sequence ID" value="NZ_VWXT01000201.1"/>
</dbReference>
<dbReference type="Pfam" id="PF08282">
    <property type="entry name" value="Hydrolase_3"/>
    <property type="match status" value="1"/>
</dbReference>
<dbReference type="InterPro" id="IPR000150">
    <property type="entry name" value="Cof"/>
</dbReference>
<dbReference type="EMBL" id="VWXT01000201">
    <property type="protein sequence ID" value="KAA6179583.1"/>
    <property type="molecule type" value="Genomic_DNA"/>
</dbReference>
<dbReference type="GO" id="GO:0016791">
    <property type="term" value="F:phosphatase activity"/>
    <property type="evidence" value="ECO:0007669"/>
    <property type="project" value="TreeGrafter"/>
</dbReference>
<dbReference type="Gene3D" id="3.30.1240.10">
    <property type="match status" value="1"/>
</dbReference>
<comment type="caution">
    <text evidence="1">The sequence shown here is derived from an EMBL/GenBank/DDBJ whole genome shotgun (WGS) entry which is preliminary data.</text>
</comment>
<gene>
    <name evidence="1" type="ORF">F3K53_13615</name>
</gene>
<dbReference type="CDD" id="cd07516">
    <property type="entry name" value="HAD_Pase"/>
    <property type="match status" value="1"/>
</dbReference>
<organism evidence="1 2">
    <name type="scientific">Pseudomonas veronii</name>
    <dbReference type="NCBI Taxonomy" id="76761"/>
    <lineage>
        <taxon>Bacteria</taxon>
        <taxon>Pseudomonadati</taxon>
        <taxon>Pseudomonadota</taxon>
        <taxon>Gammaproteobacteria</taxon>
        <taxon>Pseudomonadales</taxon>
        <taxon>Pseudomonadaceae</taxon>
        <taxon>Pseudomonas</taxon>
    </lineage>
</organism>
<dbReference type="InterPro" id="IPR006379">
    <property type="entry name" value="HAD-SF_hydro_IIB"/>
</dbReference>
<dbReference type="NCBIfam" id="TIGR01484">
    <property type="entry name" value="HAD-SF-IIB"/>
    <property type="match status" value="1"/>
</dbReference>
<evidence type="ECO:0000313" key="1">
    <source>
        <dbReference type="EMBL" id="KAA6179583.1"/>
    </source>
</evidence>
<dbReference type="Proteomes" id="UP000323909">
    <property type="component" value="Unassembled WGS sequence"/>
</dbReference>